<evidence type="ECO:0000256" key="2">
    <source>
        <dbReference type="SAM" id="MobiDB-lite"/>
    </source>
</evidence>
<protein>
    <submittedName>
        <fullName evidence="3">Uncharacterized protein</fullName>
    </submittedName>
</protein>
<dbReference type="InterPro" id="IPR049760">
    <property type="entry name" value="DD_EFCAB10"/>
</dbReference>
<accession>A0A813GGF7</accession>
<evidence type="ECO:0000313" key="4">
    <source>
        <dbReference type="Proteomes" id="UP000654075"/>
    </source>
</evidence>
<reference evidence="3" key="1">
    <citation type="submission" date="2021-02" db="EMBL/GenBank/DDBJ databases">
        <authorList>
            <person name="Dougan E. K."/>
            <person name="Rhodes N."/>
            <person name="Thang M."/>
            <person name="Chan C."/>
        </authorList>
    </citation>
    <scope>NUCLEOTIDE SEQUENCE</scope>
</reference>
<feature type="compositionally biased region" description="Low complexity" evidence="2">
    <location>
        <begin position="951"/>
        <end position="965"/>
    </location>
</feature>
<gene>
    <name evidence="3" type="ORF">PGLA1383_LOCUS41445</name>
</gene>
<dbReference type="EMBL" id="CAJNNV010028354">
    <property type="protein sequence ID" value="CAE8624302.1"/>
    <property type="molecule type" value="Genomic_DNA"/>
</dbReference>
<dbReference type="OrthoDB" id="437431at2759"/>
<organism evidence="3 4">
    <name type="scientific">Polarella glacialis</name>
    <name type="common">Dinoflagellate</name>
    <dbReference type="NCBI Taxonomy" id="89957"/>
    <lineage>
        <taxon>Eukaryota</taxon>
        <taxon>Sar</taxon>
        <taxon>Alveolata</taxon>
        <taxon>Dinophyceae</taxon>
        <taxon>Suessiales</taxon>
        <taxon>Suessiaceae</taxon>
        <taxon>Polarella</taxon>
    </lineage>
</organism>
<dbReference type="Proteomes" id="UP000654075">
    <property type="component" value="Unassembled WGS sequence"/>
</dbReference>
<sequence length="1037" mass="111050">MEVRIDSAEGQDTGADVFLSLRIGDVQKQSRFLNSRTFRFPSEIAEGKGIYGRIEVFKRIGHATVSFDDIGTDEFRMVKVPFHQEKLQSENLDLKLHVNNGTKSSEGPQTPKKVTDTDRREKLKTRMDAAQKYLAEHKLEELLAQTMREVIHEKPDDPRRFIAEKLVGKDQLVGAAPPPVVTSAPPPAPALPTEFNFGEYYRANCRAVPADDLQGLYAKFATTAMKSSASSATAKVDEKPAAAPSEFKTYYVTHIKTVPSLDFLYARFGQAPQSISAQPAAAMAAKAPEAVPVSFQQRPSVGNAALGNFGDYYHANCRTLDVKALQSLYAKFEQGPPPLAARNPLVKTEPPKELPKSLPTIDCSVANKGGFQLKPSVGSWLQLKPVFGASKPSAKPEVAAAPAKAATAVNFGEYYRANCRTVPRDALRGLYAKFATTATKSSASSATAKVDEKPAAAPSEFKTYYVTHIKTVPSLDFLYARFGQAPQSISAQPAAAMAAKAPEAVPVPFQQRPSVGSWLQPRPPTATATEATAPAKAVPVATTAALGNFGDYCRANCRTVPADALQELYAKFATTATKSSASFATAKVDEKPAAAPSEFKTYYVTHIKTVPSLDFLYARFGQAPQSISAQPAAAMAAKAPEAVPVPFQQRPSVGSWLQPRPPTAATEATAPAKAVPVATTAALGNFGDYYRANCRTVPADALQGLYAKFATTATKSSASPATAKVDEKPAAAPSDFKTYYVTHIITVPSLDFLYARFGQAPQSISAQPAAAMAAKAPEAVPVPFQQRPSVGSWLQPRPPTATATEATAPAKAVPMASTAALGNFGDYYRANCRTVPADALQGLYAKFATTATKSSASRVDEKPTEAPSDFKIYYVTHIKTVQLDFLYARFGQAPKSLSATKSSASPATAKEATVWPSSLDNFGQYYQAHFCILGADAMDALYSQFPSTAGNTNNNSSNNNNTGNNDFKSTTSLTDRKPVSNLVPSIISGCVKSDAVVIKDHAQAVELVEAFKEEIDKKDATIRDLKQQLESLGQTMA</sequence>
<comment type="caution">
    <text evidence="3">The sequence shown here is derived from an EMBL/GenBank/DDBJ whole genome shotgun (WGS) entry which is preliminary data.</text>
</comment>
<keyword evidence="1" id="KW-0175">Coiled coil</keyword>
<proteinExistence type="predicted"/>
<dbReference type="AlphaFoldDB" id="A0A813GGF7"/>
<feature type="region of interest" description="Disordered" evidence="2">
    <location>
        <begin position="951"/>
        <end position="974"/>
    </location>
</feature>
<name>A0A813GGF7_POLGL</name>
<feature type="coiled-coil region" evidence="1">
    <location>
        <begin position="1008"/>
        <end position="1035"/>
    </location>
</feature>
<dbReference type="CDD" id="cd22976">
    <property type="entry name" value="DD_EFCAB10"/>
    <property type="match status" value="1"/>
</dbReference>
<keyword evidence="4" id="KW-1185">Reference proteome</keyword>
<feature type="region of interest" description="Disordered" evidence="2">
    <location>
        <begin position="98"/>
        <end position="121"/>
    </location>
</feature>
<dbReference type="SUPFAM" id="SSF47391">
    <property type="entry name" value="Dimerization-anchoring domain of cAMP-dependent PK regulatory subunit"/>
    <property type="match status" value="1"/>
</dbReference>
<evidence type="ECO:0000256" key="1">
    <source>
        <dbReference type="SAM" id="Coils"/>
    </source>
</evidence>
<evidence type="ECO:0000313" key="3">
    <source>
        <dbReference type="EMBL" id="CAE8624302.1"/>
    </source>
</evidence>
<feature type="compositionally biased region" description="Polar residues" evidence="2">
    <location>
        <begin position="99"/>
        <end position="108"/>
    </location>
</feature>